<comment type="caution">
    <text evidence="5">The sequence shown here is derived from an EMBL/GenBank/DDBJ whole genome shotgun (WGS) entry which is preliminary data.</text>
</comment>
<organism evidence="5 6">
    <name type="scientific">Rhodopirellula sallentina SM41</name>
    <dbReference type="NCBI Taxonomy" id="1263870"/>
    <lineage>
        <taxon>Bacteria</taxon>
        <taxon>Pseudomonadati</taxon>
        <taxon>Planctomycetota</taxon>
        <taxon>Planctomycetia</taxon>
        <taxon>Pirellulales</taxon>
        <taxon>Pirellulaceae</taxon>
        <taxon>Rhodopirellula</taxon>
    </lineage>
</organism>
<dbReference type="PATRIC" id="fig|1263870.3.peg.6728"/>
<name>M5U315_9BACT</name>
<dbReference type="OrthoDB" id="9775224at2"/>
<dbReference type="GO" id="GO:0006797">
    <property type="term" value="P:polyphosphate metabolic process"/>
    <property type="evidence" value="ECO:0007669"/>
    <property type="project" value="InterPro"/>
</dbReference>
<evidence type="ECO:0000259" key="4">
    <source>
        <dbReference type="Pfam" id="PF03976"/>
    </source>
</evidence>
<sequence>MQPTEWDLNPKFDFRDEHMVREGEKVSLAKIPTEFEGPFRGKEHGRAFAAHAIAEIQELQYRMYTEAKQSLLIVLQAPDAAGKDGLIRKVLGRMNPQGCRTYPFKVPSSLERAHDFLWRIHQATPAAGKVSIFNRSHYEDVLVVRVEDLVPKSVWKQRYEIINDFEKLLLHRGTRILKFYLHISPEEQLERFKKRLDEPTKHWKLNEGDYEARAKWGDYREAYEDVFEKCHSEDAPWHIIPADKKWYRDASVAAIVRDTFRDMDPQLPPLDADLDEIRRLYERELAKQ</sequence>
<dbReference type="Gene3D" id="3.40.50.300">
    <property type="entry name" value="P-loop containing nucleotide triphosphate hydrolases"/>
    <property type="match status" value="1"/>
</dbReference>
<dbReference type="InterPro" id="IPR022488">
    <property type="entry name" value="PPK2-related"/>
</dbReference>
<dbReference type="Proteomes" id="UP000011885">
    <property type="component" value="Unassembled WGS sequence"/>
</dbReference>
<proteinExistence type="inferred from homology"/>
<keyword evidence="2" id="KW-0808">Transferase</keyword>
<evidence type="ECO:0000313" key="5">
    <source>
        <dbReference type="EMBL" id="EMI52236.1"/>
    </source>
</evidence>
<dbReference type="InterPro" id="IPR022300">
    <property type="entry name" value="PPK2-rel_1"/>
</dbReference>
<dbReference type="PANTHER" id="PTHR34383:SF3">
    <property type="entry name" value="POLYPHOSPHATE:AMP PHOSPHOTRANSFERASE"/>
    <property type="match status" value="1"/>
</dbReference>
<gene>
    <name evidence="5" type="ORF">RSSM_06350</name>
</gene>
<dbReference type="Pfam" id="PF03976">
    <property type="entry name" value="PPK2"/>
    <property type="match status" value="1"/>
</dbReference>
<dbReference type="InterPro" id="IPR027417">
    <property type="entry name" value="P-loop_NTPase"/>
</dbReference>
<keyword evidence="6" id="KW-1185">Reference proteome</keyword>
<evidence type="ECO:0000256" key="2">
    <source>
        <dbReference type="ARBA" id="ARBA00022679"/>
    </source>
</evidence>
<dbReference type="InterPro" id="IPR016898">
    <property type="entry name" value="Polyphosphate_phosphotransfera"/>
</dbReference>
<dbReference type="GO" id="GO:0008976">
    <property type="term" value="F:polyphosphate kinase activity"/>
    <property type="evidence" value="ECO:0007669"/>
    <property type="project" value="InterPro"/>
</dbReference>
<protein>
    <submittedName>
        <fullName evidence="5">Polyphosphate kinase 2, predicted</fullName>
    </submittedName>
</protein>
<dbReference type="PIRSF" id="PIRSF028756">
    <property type="entry name" value="PPK2_prd"/>
    <property type="match status" value="1"/>
</dbReference>
<evidence type="ECO:0000256" key="1">
    <source>
        <dbReference type="ARBA" id="ARBA00009924"/>
    </source>
</evidence>
<dbReference type="SUPFAM" id="SSF52540">
    <property type="entry name" value="P-loop containing nucleoside triphosphate hydrolases"/>
    <property type="match status" value="1"/>
</dbReference>
<dbReference type="NCBIfam" id="TIGR03709">
    <property type="entry name" value="PPK2_rel_1"/>
    <property type="match status" value="1"/>
</dbReference>
<dbReference type="EMBL" id="ANOH01000443">
    <property type="protein sequence ID" value="EMI52236.1"/>
    <property type="molecule type" value="Genomic_DNA"/>
</dbReference>
<reference evidence="5 6" key="1">
    <citation type="journal article" date="2013" name="Mar. Genomics">
        <title>Expression of sulfatases in Rhodopirellula baltica and the diversity of sulfatases in the genus Rhodopirellula.</title>
        <authorList>
            <person name="Wegner C.E."/>
            <person name="Richter-Heitmann T."/>
            <person name="Klindworth A."/>
            <person name="Klockow C."/>
            <person name="Richter M."/>
            <person name="Achstetter T."/>
            <person name="Glockner F.O."/>
            <person name="Harder J."/>
        </authorList>
    </citation>
    <scope>NUCLEOTIDE SEQUENCE [LARGE SCALE GENOMIC DNA]</scope>
    <source>
        <strain evidence="5 6">SM41</strain>
    </source>
</reference>
<evidence type="ECO:0000313" key="6">
    <source>
        <dbReference type="Proteomes" id="UP000011885"/>
    </source>
</evidence>
<keyword evidence="3 5" id="KW-0418">Kinase</keyword>
<feature type="domain" description="Polyphosphate kinase-2-related" evidence="4">
    <location>
        <begin position="45"/>
        <end position="266"/>
    </location>
</feature>
<dbReference type="PANTHER" id="PTHR34383">
    <property type="entry name" value="POLYPHOSPHATE:AMP PHOSPHOTRANSFERASE-RELATED"/>
    <property type="match status" value="1"/>
</dbReference>
<evidence type="ECO:0000256" key="3">
    <source>
        <dbReference type="ARBA" id="ARBA00022777"/>
    </source>
</evidence>
<accession>M5U315</accession>
<dbReference type="AlphaFoldDB" id="M5U315"/>
<comment type="similarity">
    <text evidence="1">Belongs to the polyphosphate kinase 2 (PPK2) family. Class I subfamily.</text>
</comment>
<dbReference type="RefSeq" id="WP_008688197.1">
    <property type="nucleotide sequence ID" value="NZ_ANOH01000443.1"/>
</dbReference>